<evidence type="ECO:0008006" key="4">
    <source>
        <dbReference type="Google" id="ProtNLM"/>
    </source>
</evidence>
<feature type="transmembrane region" description="Helical" evidence="1">
    <location>
        <begin position="292"/>
        <end position="309"/>
    </location>
</feature>
<feature type="transmembrane region" description="Helical" evidence="1">
    <location>
        <begin position="449"/>
        <end position="470"/>
    </location>
</feature>
<name>A0A4R5LSD3_9GAMM</name>
<gene>
    <name evidence="2" type="ORF">E2F43_09935</name>
</gene>
<keyword evidence="1" id="KW-0812">Transmembrane</keyword>
<comment type="caution">
    <text evidence="2">The sequence shown here is derived from an EMBL/GenBank/DDBJ whole genome shotgun (WGS) entry which is preliminary data.</text>
</comment>
<protein>
    <recommendedName>
        <fullName evidence="4">SMODS and SLOG-associating 2TM effector domain-containing protein</fullName>
    </recommendedName>
</protein>
<accession>A0A4R5LSD3</accession>
<evidence type="ECO:0000256" key="1">
    <source>
        <dbReference type="SAM" id="Phobius"/>
    </source>
</evidence>
<reference evidence="2 3" key="1">
    <citation type="submission" date="2019-03" db="EMBL/GenBank/DDBJ databases">
        <title>Seongchinamella monodicae gen. nov., sp. nov., a novel member of the Gammaproteobacteria isolated from a tidal mudflat of beach.</title>
        <authorList>
            <person name="Yang H.G."/>
            <person name="Kang J.W."/>
            <person name="Lee S.D."/>
        </authorList>
    </citation>
    <scope>NUCLEOTIDE SEQUENCE [LARGE SCALE GENOMIC DNA]</scope>
    <source>
        <strain evidence="2 3">GH4-78</strain>
    </source>
</reference>
<dbReference type="Gene3D" id="3.40.50.450">
    <property type="match status" value="1"/>
</dbReference>
<dbReference type="Proteomes" id="UP000295554">
    <property type="component" value="Unassembled WGS sequence"/>
</dbReference>
<feature type="transmembrane region" description="Helical" evidence="1">
    <location>
        <begin position="315"/>
        <end position="333"/>
    </location>
</feature>
<keyword evidence="1" id="KW-0472">Membrane</keyword>
<dbReference type="EMBL" id="SMSE01000002">
    <property type="protein sequence ID" value="TDG13818.1"/>
    <property type="molecule type" value="Genomic_DNA"/>
</dbReference>
<feature type="transmembrane region" description="Helical" evidence="1">
    <location>
        <begin position="476"/>
        <end position="493"/>
    </location>
</feature>
<proteinExistence type="predicted"/>
<keyword evidence="1" id="KW-1133">Transmembrane helix</keyword>
<sequence>MIDDFNNNICLKVGVTAHRDLRYTDIPHVQQQVRDFLQRLQSQFPSLPIVLVNPLAEGGDMLVARIALDMGLRLETPLPMPLELYEKDFGPEALADFRSTLAHSDSYELPLAPGSTLDDIREHGEARNRQYAQLGMYIASHTHMLLALWDGRESSEPGGTASVVHYQLQDVMPGMPSLEQARNLLAEKENDLVYHIHCPRDDSEQQRVGRWLNSTSEYPGLDMPSRYRSAFDHMEVFKQDANRHDALISESGETLLANEEMSADSGLTAIDSVYRVADCLAIYYSRLVVRELVLTHSLAALMGFSFITYSEYQEFAILLPAFLVFFFTAWILNKIANGLNWHRKYLDYRALAEGLRVQFYWCLADVEGFHGTAFTYDNLMQKQDVELVWIRHMMRSVSTAGRANNRKLDNGLTLAIQHWVGGAWADAGQLAYYHNAGQARASKLKRDALFGRITLWTGISIAFYLLFMAAELDETSTNVLFILMGLLPLLAGIRETYAYKKADKELTKQYLFMFRTFSVAKQKLEQSLDPVTRGALLRALGETCLEEHAEWILLHRERPLENSGLAV</sequence>
<evidence type="ECO:0000313" key="3">
    <source>
        <dbReference type="Proteomes" id="UP000295554"/>
    </source>
</evidence>
<organism evidence="2 3">
    <name type="scientific">Seongchinamella unica</name>
    <dbReference type="NCBI Taxonomy" id="2547392"/>
    <lineage>
        <taxon>Bacteria</taxon>
        <taxon>Pseudomonadati</taxon>
        <taxon>Pseudomonadota</taxon>
        <taxon>Gammaproteobacteria</taxon>
        <taxon>Cellvibrionales</taxon>
        <taxon>Halieaceae</taxon>
        <taxon>Seongchinamella</taxon>
    </lineage>
</organism>
<keyword evidence="3" id="KW-1185">Reference proteome</keyword>
<evidence type="ECO:0000313" key="2">
    <source>
        <dbReference type="EMBL" id="TDG13818.1"/>
    </source>
</evidence>
<dbReference type="RefSeq" id="WP_133212162.1">
    <property type="nucleotide sequence ID" value="NZ_SMSE01000002.1"/>
</dbReference>
<dbReference type="AlphaFoldDB" id="A0A4R5LSD3"/>
<dbReference type="OrthoDB" id="9150973at2"/>